<dbReference type="Proteomes" id="UP001497497">
    <property type="component" value="Unassembled WGS sequence"/>
</dbReference>
<proteinExistence type="predicted"/>
<name>A0AAV2HJ55_LYMST</name>
<dbReference type="AlphaFoldDB" id="A0AAV2HJ55"/>
<accession>A0AAV2HJ55</accession>
<organism evidence="1 2">
    <name type="scientific">Lymnaea stagnalis</name>
    <name type="common">Great pond snail</name>
    <name type="synonym">Helix stagnalis</name>
    <dbReference type="NCBI Taxonomy" id="6523"/>
    <lineage>
        <taxon>Eukaryota</taxon>
        <taxon>Metazoa</taxon>
        <taxon>Spiralia</taxon>
        <taxon>Lophotrochozoa</taxon>
        <taxon>Mollusca</taxon>
        <taxon>Gastropoda</taxon>
        <taxon>Heterobranchia</taxon>
        <taxon>Euthyneura</taxon>
        <taxon>Panpulmonata</taxon>
        <taxon>Hygrophila</taxon>
        <taxon>Lymnaeoidea</taxon>
        <taxon>Lymnaeidae</taxon>
        <taxon>Lymnaea</taxon>
    </lineage>
</organism>
<comment type="caution">
    <text evidence="1">The sequence shown here is derived from an EMBL/GenBank/DDBJ whole genome shotgun (WGS) entry which is preliminary data.</text>
</comment>
<sequence>MTSHEGDADGIEVKIIFPQEEHKKLEVVNITDVNGDDITVEEVKRQLLLTRNILNYQQYEMLGGDESNCEILNDTSLITNYSMYLIPSTGYLTFQLKDSVSKT</sequence>
<evidence type="ECO:0000313" key="2">
    <source>
        <dbReference type="Proteomes" id="UP001497497"/>
    </source>
</evidence>
<protein>
    <recommendedName>
        <fullName evidence="3">Ubiquitin-like domain-containing protein</fullName>
    </recommendedName>
</protein>
<gene>
    <name evidence="1" type="ORF">GSLYS_00008021001</name>
</gene>
<keyword evidence="2" id="KW-1185">Reference proteome</keyword>
<evidence type="ECO:0008006" key="3">
    <source>
        <dbReference type="Google" id="ProtNLM"/>
    </source>
</evidence>
<evidence type="ECO:0000313" key="1">
    <source>
        <dbReference type="EMBL" id="CAL1534061.1"/>
    </source>
</evidence>
<reference evidence="1 2" key="1">
    <citation type="submission" date="2024-04" db="EMBL/GenBank/DDBJ databases">
        <authorList>
            <consortium name="Genoscope - CEA"/>
            <person name="William W."/>
        </authorList>
    </citation>
    <scope>NUCLEOTIDE SEQUENCE [LARGE SCALE GENOMIC DNA]</scope>
</reference>
<dbReference type="EMBL" id="CAXITT010000160">
    <property type="protein sequence ID" value="CAL1534061.1"/>
    <property type="molecule type" value="Genomic_DNA"/>
</dbReference>